<evidence type="ECO:0000313" key="3">
    <source>
        <dbReference type="WBParaSite" id="GPUH_0000078201-mRNA-1"/>
    </source>
</evidence>
<proteinExistence type="predicted"/>
<dbReference type="WBParaSite" id="GPUH_0000078201-mRNA-1">
    <property type="protein sequence ID" value="GPUH_0000078201-mRNA-1"/>
    <property type="gene ID" value="GPUH_0000078201"/>
</dbReference>
<sequence length="85" mass="10004">MMMVMMMTMMMMVVVVIVLLLLLMAPSTIMILIRILIQPAFLDEIVVKIRLLSIDLFLVYEELHCIKRSYILDSRNFRYVCACDQ</sequence>
<reference evidence="1 2" key="2">
    <citation type="submission" date="2018-11" db="EMBL/GenBank/DDBJ databases">
        <authorList>
            <consortium name="Pathogen Informatics"/>
        </authorList>
    </citation>
    <scope>NUCLEOTIDE SEQUENCE [LARGE SCALE GENOMIC DNA]</scope>
</reference>
<protein>
    <submittedName>
        <fullName evidence="3">Secreted protein</fullName>
    </submittedName>
</protein>
<gene>
    <name evidence="1" type="ORF">GPUH_LOCUS782</name>
</gene>
<organism evidence="3">
    <name type="scientific">Gongylonema pulchrum</name>
    <dbReference type="NCBI Taxonomy" id="637853"/>
    <lineage>
        <taxon>Eukaryota</taxon>
        <taxon>Metazoa</taxon>
        <taxon>Ecdysozoa</taxon>
        <taxon>Nematoda</taxon>
        <taxon>Chromadorea</taxon>
        <taxon>Rhabditida</taxon>
        <taxon>Spirurina</taxon>
        <taxon>Spiruromorpha</taxon>
        <taxon>Spiruroidea</taxon>
        <taxon>Gongylonematidae</taxon>
        <taxon>Gongylonema</taxon>
    </lineage>
</organism>
<dbReference type="AlphaFoldDB" id="A0A183CWE1"/>
<accession>A0A183CWE1</accession>
<dbReference type="Proteomes" id="UP000271098">
    <property type="component" value="Unassembled WGS sequence"/>
</dbReference>
<dbReference type="EMBL" id="UYRT01000785">
    <property type="protein sequence ID" value="VDK28710.1"/>
    <property type="molecule type" value="Genomic_DNA"/>
</dbReference>
<evidence type="ECO:0000313" key="1">
    <source>
        <dbReference type="EMBL" id="VDK28710.1"/>
    </source>
</evidence>
<keyword evidence="2" id="KW-1185">Reference proteome</keyword>
<name>A0A183CWE1_9BILA</name>
<evidence type="ECO:0000313" key="2">
    <source>
        <dbReference type="Proteomes" id="UP000271098"/>
    </source>
</evidence>
<reference evidence="3" key="1">
    <citation type="submission" date="2016-06" db="UniProtKB">
        <authorList>
            <consortium name="WormBaseParasite"/>
        </authorList>
    </citation>
    <scope>IDENTIFICATION</scope>
</reference>